<dbReference type="Proteomes" id="UP001049176">
    <property type="component" value="Chromosome 7"/>
</dbReference>
<dbReference type="RefSeq" id="XP_043006023.1">
    <property type="nucleotide sequence ID" value="XM_043156238.1"/>
</dbReference>
<dbReference type="KEGG" id="more:E1B28_011226"/>
<feature type="region of interest" description="Disordered" evidence="1">
    <location>
        <begin position="367"/>
        <end position="429"/>
    </location>
</feature>
<feature type="compositionally biased region" description="Low complexity" evidence="1">
    <location>
        <begin position="191"/>
        <end position="204"/>
    </location>
</feature>
<comment type="caution">
    <text evidence="3">The sequence shown here is derived from an EMBL/GenBank/DDBJ whole genome shotgun (WGS) entry which is preliminary data.</text>
</comment>
<protein>
    <submittedName>
        <fullName evidence="3">Uncharacterized protein</fullName>
    </submittedName>
</protein>
<dbReference type="OrthoDB" id="2507450at2759"/>
<dbReference type="AlphaFoldDB" id="A0A9P7UPR3"/>
<feature type="region of interest" description="Disordered" evidence="1">
    <location>
        <begin position="530"/>
        <end position="591"/>
    </location>
</feature>
<evidence type="ECO:0000256" key="1">
    <source>
        <dbReference type="SAM" id="MobiDB-lite"/>
    </source>
</evidence>
<feature type="compositionally biased region" description="Gly residues" evidence="1">
    <location>
        <begin position="381"/>
        <end position="392"/>
    </location>
</feature>
<dbReference type="EMBL" id="CM032187">
    <property type="protein sequence ID" value="KAG7089553.1"/>
    <property type="molecule type" value="Genomic_DNA"/>
</dbReference>
<evidence type="ECO:0000313" key="3">
    <source>
        <dbReference type="EMBL" id="KAG7089553.1"/>
    </source>
</evidence>
<feature type="compositionally biased region" description="Low complexity" evidence="1">
    <location>
        <begin position="408"/>
        <end position="426"/>
    </location>
</feature>
<sequence>MFTKSKLGLAVLAVLSLSDEALGRIRLLERDNRSVLLHPRRFGRENPPVIEKLSKACDGQVCGNLAGAAITPLLAAQPECSQQDMADQIIDAAQQFDEATRANMIALAVEYRQAEKNTPPDFTTNPPTPRNSVFCQKAPKNAELNGLVQSQDPANGDIFFDPLTKASVKRGDQPNTFPFGQSADNGGGNNNGTNTGNNNGTDAGDIGGSNNGTEIGTNNGNAGGAAGNSGNSSALPPCEATVTVTVAPTATPSSGANNGNAGGAAGAIGDFGSCSVPEIEFAVGFDNRKETSFQPVDKESFDHGSAQAFNIIAQFVCDTLTNKCQADQTAKDTCKKAQDAGNAATAKTGAQADAFNAAFGKTTNFANVQPIDDQGRPVGSATGGDGNTGTGNTGNSTDTGAGNGTGNTGNSTDDTGAGDGDSNSNGGASGAIGDFGSCSVPEIEFGVGFDKRKETSFQPIDKDSFDHGSAQAFNIIAQFVCDTLTNKCQADQTAKDTCKKAQDAGNAATAKTGAQADAFNAAFGKTTNFADVQPIDDQGRPVGSATGGDGNASTGNTGNSTDDTDAGDANTGTTSNTGAGNTDTGAGAGAGGNLQTFNEALGGVAAPTVTASGDEKFQVEGNDSFTALRNAVVRSCDVQNNKCSNAANASGNKGDLTVANCNAQQQRCIAAAPQ</sequence>
<feature type="compositionally biased region" description="Low complexity" evidence="1">
    <location>
        <begin position="553"/>
        <end position="585"/>
    </location>
</feature>
<feature type="chain" id="PRO_5040132771" evidence="2">
    <location>
        <begin position="24"/>
        <end position="674"/>
    </location>
</feature>
<evidence type="ECO:0000256" key="2">
    <source>
        <dbReference type="SAM" id="SignalP"/>
    </source>
</evidence>
<keyword evidence="4" id="KW-1185">Reference proteome</keyword>
<evidence type="ECO:0000313" key="4">
    <source>
        <dbReference type="Proteomes" id="UP001049176"/>
    </source>
</evidence>
<feature type="signal peptide" evidence="2">
    <location>
        <begin position="1"/>
        <end position="23"/>
    </location>
</feature>
<accession>A0A9P7UPR3</accession>
<keyword evidence="2" id="KW-0732">Signal</keyword>
<gene>
    <name evidence="3" type="ORF">E1B28_011226</name>
</gene>
<feature type="compositionally biased region" description="Low complexity" evidence="1">
    <location>
        <begin position="211"/>
        <end position="220"/>
    </location>
</feature>
<name>A0A9P7UPR3_9AGAR</name>
<dbReference type="GeneID" id="66080301"/>
<organism evidence="3 4">
    <name type="scientific">Marasmius oreades</name>
    <name type="common">fairy-ring Marasmius</name>
    <dbReference type="NCBI Taxonomy" id="181124"/>
    <lineage>
        <taxon>Eukaryota</taxon>
        <taxon>Fungi</taxon>
        <taxon>Dikarya</taxon>
        <taxon>Basidiomycota</taxon>
        <taxon>Agaricomycotina</taxon>
        <taxon>Agaricomycetes</taxon>
        <taxon>Agaricomycetidae</taxon>
        <taxon>Agaricales</taxon>
        <taxon>Marasmiineae</taxon>
        <taxon>Marasmiaceae</taxon>
        <taxon>Marasmius</taxon>
    </lineage>
</organism>
<feature type="compositionally biased region" description="Polar residues" evidence="1">
    <location>
        <begin position="173"/>
        <end position="183"/>
    </location>
</feature>
<reference evidence="3" key="1">
    <citation type="journal article" date="2021" name="Genome Biol. Evol.">
        <title>The assembled and annotated genome of the fairy-ring fungus Marasmius oreades.</title>
        <authorList>
            <person name="Hiltunen M."/>
            <person name="Ament-Velasquez S.L."/>
            <person name="Johannesson H."/>
        </authorList>
    </citation>
    <scope>NUCLEOTIDE SEQUENCE</scope>
    <source>
        <strain evidence="3">03SP1</strain>
    </source>
</reference>
<feature type="region of interest" description="Disordered" evidence="1">
    <location>
        <begin position="167"/>
        <end position="232"/>
    </location>
</feature>
<proteinExistence type="predicted"/>